<accession>A0ABQ6ILW4</accession>
<gene>
    <name evidence="2" type="ORF">GCM10025883_09650</name>
</gene>
<keyword evidence="3" id="KW-1185">Reference proteome</keyword>
<evidence type="ECO:0000313" key="3">
    <source>
        <dbReference type="Proteomes" id="UP001157126"/>
    </source>
</evidence>
<reference evidence="3" key="1">
    <citation type="journal article" date="2019" name="Int. J. Syst. Evol. Microbiol.">
        <title>The Global Catalogue of Microorganisms (GCM) 10K type strain sequencing project: providing services to taxonomists for standard genome sequencing and annotation.</title>
        <authorList>
            <consortium name="The Broad Institute Genomics Platform"/>
            <consortium name="The Broad Institute Genome Sequencing Center for Infectious Disease"/>
            <person name="Wu L."/>
            <person name="Ma J."/>
        </authorList>
    </citation>
    <scope>NUCLEOTIDE SEQUENCE [LARGE SCALE GENOMIC DNA]</scope>
    <source>
        <strain evidence="3">NBRC 113072</strain>
    </source>
</reference>
<evidence type="ECO:0000313" key="2">
    <source>
        <dbReference type="EMBL" id="GMA38920.1"/>
    </source>
</evidence>
<dbReference type="EMBL" id="BSUO01000001">
    <property type="protein sequence ID" value="GMA38920.1"/>
    <property type="molecule type" value="Genomic_DNA"/>
</dbReference>
<proteinExistence type="predicted"/>
<evidence type="ECO:0000256" key="1">
    <source>
        <dbReference type="SAM" id="MobiDB-lite"/>
    </source>
</evidence>
<comment type="caution">
    <text evidence="2">The sequence shown here is derived from an EMBL/GenBank/DDBJ whole genome shotgun (WGS) entry which is preliminary data.</text>
</comment>
<feature type="region of interest" description="Disordered" evidence="1">
    <location>
        <begin position="1"/>
        <end position="35"/>
    </location>
</feature>
<protein>
    <submittedName>
        <fullName evidence="2">Uncharacterized protein</fullName>
    </submittedName>
</protein>
<organism evidence="2 3">
    <name type="scientific">Mobilicoccus caccae</name>
    <dbReference type="NCBI Taxonomy" id="1859295"/>
    <lineage>
        <taxon>Bacteria</taxon>
        <taxon>Bacillati</taxon>
        <taxon>Actinomycetota</taxon>
        <taxon>Actinomycetes</taxon>
        <taxon>Micrococcales</taxon>
        <taxon>Dermatophilaceae</taxon>
        <taxon>Mobilicoccus</taxon>
    </lineage>
</organism>
<name>A0ABQ6ILW4_9MICO</name>
<sequence>MLRQRLHGVTDTDDAVRGPGGDAGQESRPPRREDLVPRLFADLREHETDPVTGAGGVAEGVTPRLRADRVDAAWQVVEALGVGVGPGVDAVALAAAGERLDDHRAVVGQMAVELGAGGVVALEGLVIGAGCDHDASGRCEVDLRSTP</sequence>
<dbReference type="Proteomes" id="UP001157126">
    <property type="component" value="Unassembled WGS sequence"/>
</dbReference>